<evidence type="ECO:0000256" key="4">
    <source>
        <dbReference type="ARBA" id="ARBA00023136"/>
    </source>
</evidence>
<keyword evidence="3 6" id="KW-1133">Transmembrane helix</keyword>
<organism evidence="8">
    <name type="scientific">Picocystis salinarum</name>
    <dbReference type="NCBI Taxonomy" id="88271"/>
    <lineage>
        <taxon>Eukaryota</taxon>
        <taxon>Viridiplantae</taxon>
        <taxon>Chlorophyta</taxon>
        <taxon>Picocystophyceae</taxon>
        <taxon>Picocystales</taxon>
        <taxon>Picocystaceae</taxon>
        <taxon>Picocystis</taxon>
    </lineage>
</organism>
<dbReference type="InterPro" id="IPR037185">
    <property type="entry name" value="EmrE-like"/>
</dbReference>
<evidence type="ECO:0000259" key="7">
    <source>
        <dbReference type="Pfam" id="PF03151"/>
    </source>
</evidence>
<sequence>MATSALKATWSAQATAHGRLGGRGRIHRCRKKVQAPSRIATQAAADAKGVQGLSQGNHRQVLKTLVVIRKSWRKVQEGIVLGTLFGSWYVFNIAFNIYNKQALQVFPYPATCTAAHVAVGALVMLFLWITNIKKKPGRISKATWTAVWPLAFLHSAGFLTTNISLGSVAVSFTHTIKALEPFFSVMLSWLFLGTVPSLAVVASLLPIVGGVILASVSEASFNWTGFVSAMGSNLAFQSRNVLSKRYMQAASLDSSEMGGENCEALDNLNLFAIMTICATLILVPAALVLEGFKFVPSMVTPKLLWQIFAAGLCRAGDVLVSYLILSRVSPVTHSVGNCIKRVAVIVISIIFFKTSMNLMSKVGTSVALAGVGVYTFALNQIKARKSRAVATVSTALYTRKEPKRPPSPPPKQGRAREPEVLQSDLELGDDGAGI</sequence>
<feature type="transmembrane region" description="Helical" evidence="6">
    <location>
        <begin position="105"/>
        <end position="129"/>
    </location>
</feature>
<evidence type="ECO:0000256" key="2">
    <source>
        <dbReference type="ARBA" id="ARBA00022692"/>
    </source>
</evidence>
<dbReference type="Pfam" id="PF03151">
    <property type="entry name" value="TPT"/>
    <property type="match status" value="1"/>
</dbReference>
<gene>
    <name evidence="8" type="ORF">PSAL00342_LOCUS2273</name>
</gene>
<dbReference type="InterPro" id="IPR050186">
    <property type="entry name" value="TPT_transporter"/>
</dbReference>
<feature type="transmembrane region" description="Helical" evidence="6">
    <location>
        <begin position="189"/>
        <end position="214"/>
    </location>
</feature>
<keyword evidence="2 6" id="KW-0812">Transmembrane</keyword>
<comment type="subcellular location">
    <subcellularLocation>
        <location evidence="1">Membrane</location>
        <topology evidence="1">Multi-pass membrane protein</topology>
    </subcellularLocation>
</comment>
<feature type="transmembrane region" description="Helical" evidence="6">
    <location>
        <begin position="362"/>
        <end position="378"/>
    </location>
</feature>
<dbReference type="PANTHER" id="PTHR11132">
    <property type="entry name" value="SOLUTE CARRIER FAMILY 35"/>
    <property type="match status" value="1"/>
</dbReference>
<proteinExistence type="predicted"/>
<evidence type="ECO:0000256" key="1">
    <source>
        <dbReference type="ARBA" id="ARBA00004141"/>
    </source>
</evidence>
<reference evidence="8" key="1">
    <citation type="submission" date="2021-01" db="EMBL/GenBank/DDBJ databases">
        <authorList>
            <person name="Corre E."/>
            <person name="Pelletier E."/>
            <person name="Niang G."/>
            <person name="Scheremetjew M."/>
            <person name="Finn R."/>
            <person name="Kale V."/>
            <person name="Holt S."/>
            <person name="Cochrane G."/>
            <person name="Meng A."/>
            <person name="Brown T."/>
            <person name="Cohen L."/>
        </authorList>
    </citation>
    <scope>NUCLEOTIDE SEQUENCE</scope>
    <source>
        <strain evidence="8">CCMP1897</strain>
    </source>
</reference>
<accession>A0A7S3UDA8</accession>
<evidence type="ECO:0000256" key="6">
    <source>
        <dbReference type="SAM" id="Phobius"/>
    </source>
</evidence>
<protein>
    <recommendedName>
        <fullName evidence="7">Sugar phosphate transporter domain-containing protein</fullName>
    </recommendedName>
</protein>
<dbReference type="AlphaFoldDB" id="A0A7S3UDA8"/>
<feature type="region of interest" description="Disordered" evidence="5">
    <location>
        <begin position="397"/>
        <end position="434"/>
    </location>
</feature>
<dbReference type="GO" id="GO:0016020">
    <property type="term" value="C:membrane"/>
    <property type="evidence" value="ECO:0007669"/>
    <property type="project" value="UniProtKB-SubCell"/>
</dbReference>
<feature type="domain" description="Sugar phosphate transporter" evidence="7">
    <location>
        <begin position="80"/>
        <end position="374"/>
    </location>
</feature>
<evidence type="ECO:0000256" key="5">
    <source>
        <dbReference type="SAM" id="MobiDB-lite"/>
    </source>
</evidence>
<feature type="transmembrane region" description="Helical" evidence="6">
    <location>
        <begin position="304"/>
        <end position="326"/>
    </location>
</feature>
<dbReference type="InterPro" id="IPR004853">
    <property type="entry name" value="Sugar_P_trans_dom"/>
</dbReference>
<feature type="transmembrane region" description="Helical" evidence="6">
    <location>
        <begin position="150"/>
        <end position="169"/>
    </location>
</feature>
<keyword evidence="4 6" id="KW-0472">Membrane</keyword>
<dbReference type="EMBL" id="HBIS01002551">
    <property type="protein sequence ID" value="CAE0608456.1"/>
    <property type="molecule type" value="Transcribed_RNA"/>
</dbReference>
<name>A0A7S3UDA8_9CHLO</name>
<evidence type="ECO:0000256" key="3">
    <source>
        <dbReference type="ARBA" id="ARBA00022989"/>
    </source>
</evidence>
<feature type="transmembrane region" description="Helical" evidence="6">
    <location>
        <begin position="79"/>
        <end position="99"/>
    </location>
</feature>
<feature type="transmembrane region" description="Helical" evidence="6">
    <location>
        <begin position="338"/>
        <end position="356"/>
    </location>
</feature>
<dbReference type="SUPFAM" id="SSF103481">
    <property type="entry name" value="Multidrug resistance efflux transporter EmrE"/>
    <property type="match status" value="2"/>
</dbReference>
<feature type="transmembrane region" description="Helical" evidence="6">
    <location>
        <begin position="270"/>
        <end position="292"/>
    </location>
</feature>
<evidence type="ECO:0000313" key="8">
    <source>
        <dbReference type="EMBL" id="CAE0608456.1"/>
    </source>
</evidence>